<evidence type="ECO:0000313" key="4">
    <source>
        <dbReference type="Proteomes" id="UP001634007"/>
    </source>
</evidence>
<feature type="region of interest" description="Disordered" evidence="1">
    <location>
        <begin position="24"/>
        <end position="47"/>
    </location>
</feature>
<accession>A0ABD3KCW8</accession>
<gene>
    <name evidence="3" type="ORF">ACJRO7_025249</name>
</gene>
<sequence>MGGGAAMRSAAAKVAGIGGVLRRAPAAPSAPQSVRSGSGPGSGWAPAIVSAKGDEVAASAGDAPHGTAAQMAAWEVDDWDFGGLEEKPVGQPMGRVVFGGVPSFEEAKAATDDLKDAIDNVYLSSTNITGWEGQLPADQASGLPVLANSVGTQSSVIGEALATFPVPKHAVEAFKLLTQSPEAQTVVASIASDQDVWDAFLKNKALQDFLQSQNSTGIQFPYMEPKVEKSADDAFSDDWKSPRVDEETSEGGHKNGFMSFLQNIKLRVEQMVSNVSSFLADIFTPPSVEKMSSNSDGNAGLALGASFMGLALLTLLVVLIRRG</sequence>
<keyword evidence="2" id="KW-0472">Membrane</keyword>
<protein>
    <submittedName>
        <fullName evidence="3">Uncharacterized protein</fullName>
    </submittedName>
</protein>
<dbReference type="Proteomes" id="UP001634007">
    <property type="component" value="Unassembled WGS sequence"/>
</dbReference>
<reference evidence="3 4" key="1">
    <citation type="submission" date="2024-11" db="EMBL/GenBank/DDBJ databases">
        <title>Chromosome-level genome assembly of Eucalyptus globulus Labill. provides insights into its genome evolution.</title>
        <authorList>
            <person name="Li X."/>
        </authorList>
    </citation>
    <scope>NUCLEOTIDE SEQUENCE [LARGE SCALE GENOMIC DNA]</scope>
    <source>
        <strain evidence="3">CL2024</strain>
        <tissue evidence="3">Fresh tender leaves</tissue>
    </source>
</reference>
<dbReference type="PANTHER" id="PTHR33625:SF4">
    <property type="entry name" value="OS08G0179900 PROTEIN"/>
    <property type="match status" value="1"/>
</dbReference>
<feature type="region of interest" description="Disordered" evidence="1">
    <location>
        <begin position="231"/>
        <end position="252"/>
    </location>
</feature>
<name>A0ABD3KCW8_EUCGL</name>
<keyword evidence="2" id="KW-0812">Transmembrane</keyword>
<feature type="compositionally biased region" description="Low complexity" evidence="1">
    <location>
        <begin position="24"/>
        <end position="37"/>
    </location>
</feature>
<dbReference type="EMBL" id="JBJKBG010000006">
    <property type="protein sequence ID" value="KAL3736259.1"/>
    <property type="molecule type" value="Genomic_DNA"/>
</dbReference>
<dbReference type="PANTHER" id="PTHR33625">
    <property type="entry name" value="OS08G0179900 PROTEIN"/>
    <property type="match status" value="1"/>
</dbReference>
<keyword evidence="4" id="KW-1185">Reference proteome</keyword>
<comment type="caution">
    <text evidence="3">The sequence shown here is derived from an EMBL/GenBank/DDBJ whole genome shotgun (WGS) entry which is preliminary data.</text>
</comment>
<feature type="transmembrane region" description="Helical" evidence="2">
    <location>
        <begin position="299"/>
        <end position="320"/>
    </location>
</feature>
<proteinExistence type="predicted"/>
<evidence type="ECO:0000256" key="2">
    <source>
        <dbReference type="SAM" id="Phobius"/>
    </source>
</evidence>
<keyword evidence="2" id="KW-1133">Transmembrane helix</keyword>
<evidence type="ECO:0000313" key="3">
    <source>
        <dbReference type="EMBL" id="KAL3736259.1"/>
    </source>
</evidence>
<organism evidence="3 4">
    <name type="scientific">Eucalyptus globulus</name>
    <name type="common">Tasmanian blue gum</name>
    <dbReference type="NCBI Taxonomy" id="34317"/>
    <lineage>
        <taxon>Eukaryota</taxon>
        <taxon>Viridiplantae</taxon>
        <taxon>Streptophyta</taxon>
        <taxon>Embryophyta</taxon>
        <taxon>Tracheophyta</taxon>
        <taxon>Spermatophyta</taxon>
        <taxon>Magnoliopsida</taxon>
        <taxon>eudicotyledons</taxon>
        <taxon>Gunneridae</taxon>
        <taxon>Pentapetalae</taxon>
        <taxon>rosids</taxon>
        <taxon>malvids</taxon>
        <taxon>Myrtales</taxon>
        <taxon>Myrtaceae</taxon>
        <taxon>Myrtoideae</taxon>
        <taxon>Eucalypteae</taxon>
        <taxon>Eucalyptus</taxon>
    </lineage>
</organism>
<dbReference type="AlphaFoldDB" id="A0ABD3KCW8"/>
<evidence type="ECO:0000256" key="1">
    <source>
        <dbReference type="SAM" id="MobiDB-lite"/>
    </source>
</evidence>